<gene>
    <name evidence="1" type="ORF">HAHE_07480</name>
</gene>
<dbReference type="GO" id="GO:0016829">
    <property type="term" value="F:lyase activity"/>
    <property type="evidence" value="ECO:0007669"/>
    <property type="project" value="UniProtKB-KW"/>
</dbReference>
<dbReference type="SUPFAM" id="SSF81853">
    <property type="entry name" value="Family 10 polysaccharide lyase"/>
    <property type="match status" value="1"/>
</dbReference>
<protein>
    <submittedName>
        <fullName evidence="1">Pectic acid lyase</fullName>
    </submittedName>
</protein>
<keyword evidence="1" id="KW-0456">Lyase</keyword>
<dbReference type="Gene3D" id="1.50.10.20">
    <property type="match status" value="1"/>
</dbReference>
<keyword evidence="2" id="KW-1185">Reference proteome</keyword>
<reference evidence="1 2" key="1">
    <citation type="submission" date="2021-06" db="EMBL/GenBank/DDBJ databases">
        <title>Complete genome of Haloferula helveola possessing various polysaccharide degrading enzymes.</title>
        <authorList>
            <person name="Takami H."/>
            <person name="Huang C."/>
            <person name="Hamasaki K."/>
        </authorList>
    </citation>
    <scope>NUCLEOTIDE SEQUENCE [LARGE SCALE GENOMIC DNA]</scope>
    <source>
        <strain evidence="1 2">CN-1</strain>
    </source>
</reference>
<proteinExistence type="predicted"/>
<organism evidence="1 2">
    <name type="scientific">Haloferula helveola</name>
    <dbReference type="NCBI Taxonomy" id="490095"/>
    <lineage>
        <taxon>Bacteria</taxon>
        <taxon>Pseudomonadati</taxon>
        <taxon>Verrucomicrobiota</taxon>
        <taxon>Verrucomicrobiia</taxon>
        <taxon>Verrucomicrobiales</taxon>
        <taxon>Verrucomicrobiaceae</taxon>
        <taxon>Haloferula</taxon>
    </lineage>
</organism>
<evidence type="ECO:0000313" key="2">
    <source>
        <dbReference type="Proteomes" id="UP001374893"/>
    </source>
</evidence>
<dbReference type="Proteomes" id="UP001374893">
    <property type="component" value="Chromosome"/>
</dbReference>
<evidence type="ECO:0000313" key="1">
    <source>
        <dbReference type="EMBL" id="BCX46840.1"/>
    </source>
</evidence>
<sequence length="468" mass="52235">MAAPEPAEVKDAIVKAVATMRGTYGRHGGYVWVYSPDGKLRAGEGPAGETSAWVQPPGTPTVGESFLAAYRATGDRVCREAALEVARALVKGQLHSGGWNYRIDFDPRLRKQSNYRIDGGKAPKAGGPAGWDTWRKRRNKGNRSMLDDDTTQAALRFLLEVDRELKFADKEIHDCVLYGLEALIGTQYPVGAWSHNFDSFPDPPVSEADYPVMRASIPDEWPHTWPNAWNGCYHLNDNITTDAIRTLLLAHEVLGDRKYLEAAMRGGDFLIKAQLPEPQPAWAQQYDKRMVPVWERKFEPPAVTGGESQGALLMLLELHRATGEPRFLEPVGPALRYLEKSRLPDGQLARYYELRTNRPLYFTKDYQLTHDDSDVPTHYAFKVGSKLERIRREFDAAKSGKAPKAGGPPSDREVERILSSRNDEGIWLESGAVRDGSGKKVETAEGVLNSGTFAKNLRTLSDWLDAEK</sequence>
<dbReference type="EMBL" id="AP024702">
    <property type="protein sequence ID" value="BCX46840.1"/>
    <property type="molecule type" value="Genomic_DNA"/>
</dbReference>
<accession>A0ABM7R7P5</accession>
<name>A0ABM7R7P5_9BACT</name>
<dbReference type="RefSeq" id="WP_338688745.1">
    <property type="nucleotide sequence ID" value="NZ_AP024702.1"/>
</dbReference>